<evidence type="ECO:0000256" key="4">
    <source>
        <dbReference type="ARBA" id="ARBA00048448"/>
    </source>
</evidence>
<evidence type="ECO:0000313" key="8">
    <source>
        <dbReference type="EMBL" id="EJK58079.1"/>
    </source>
</evidence>
<dbReference type="PANTHER" id="PTHR43563:SF1">
    <property type="entry name" value="AMINE OXIDASE [FLAVIN-CONTAINING] B"/>
    <property type="match status" value="1"/>
</dbReference>
<dbReference type="InterPro" id="IPR001613">
    <property type="entry name" value="Flavin_amine_oxidase"/>
</dbReference>
<dbReference type="InterPro" id="IPR036188">
    <property type="entry name" value="FAD/NAD-bd_sf"/>
</dbReference>
<feature type="non-terminal residue" evidence="8">
    <location>
        <position position="1"/>
    </location>
</feature>
<evidence type="ECO:0000256" key="1">
    <source>
        <dbReference type="ARBA" id="ARBA00001974"/>
    </source>
</evidence>
<accession>K0S037</accession>
<dbReference type="AlphaFoldDB" id="K0S037"/>
<evidence type="ECO:0000313" key="9">
    <source>
        <dbReference type="Proteomes" id="UP000266841"/>
    </source>
</evidence>
<dbReference type="PANTHER" id="PTHR43563">
    <property type="entry name" value="AMINE OXIDASE"/>
    <property type="match status" value="1"/>
</dbReference>
<keyword evidence="6" id="KW-0285">Flavoprotein</keyword>
<evidence type="ECO:0000256" key="2">
    <source>
        <dbReference type="ARBA" id="ARBA00005995"/>
    </source>
</evidence>
<reference evidence="8 9" key="1">
    <citation type="journal article" date="2012" name="Genome Biol.">
        <title>Genome and low-iron response of an oceanic diatom adapted to chronic iron limitation.</title>
        <authorList>
            <person name="Lommer M."/>
            <person name="Specht M."/>
            <person name="Roy A.S."/>
            <person name="Kraemer L."/>
            <person name="Andreson R."/>
            <person name="Gutowska M.A."/>
            <person name="Wolf J."/>
            <person name="Bergner S.V."/>
            <person name="Schilhabel M.B."/>
            <person name="Klostermeier U.C."/>
            <person name="Beiko R.G."/>
            <person name="Rosenstiel P."/>
            <person name="Hippler M."/>
            <person name="Laroche J."/>
        </authorList>
    </citation>
    <scope>NUCLEOTIDE SEQUENCE [LARGE SCALE GENOMIC DNA]</scope>
    <source>
        <strain evidence="8 9">CCMP1005</strain>
    </source>
</reference>
<name>K0S037_THAOC</name>
<feature type="domain" description="Amine oxidase" evidence="7">
    <location>
        <begin position="1"/>
        <end position="92"/>
    </location>
</feature>
<comment type="cofactor">
    <cofactor evidence="1 6">
        <name>FAD</name>
        <dbReference type="ChEBI" id="CHEBI:57692"/>
    </cofactor>
</comment>
<evidence type="ECO:0000256" key="6">
    <source>
        <dbReference type="RuleBase" id="RU362067"/>
    </source>
</evidence>
<dbReference type="PRINTS" id="PR00757">
    <property type="entry name" value="AMINEOXDASEF"/>
</dbReference>
<dbReference type="Gene3D" id="3.50.50.60">
    <property type="entry name" value="FAD/NAD(P)-binding domain"/>
    <property type="match status" value="1"/>
</dbReference>
<evidence type="ECO:0000256" key="5">
    <source>
        <dbReference type="PIRSR" id="PIRSR601613-1"/>
    </source>
</evidence>
<comment type="catalytic activity">
    <reaction evidence="4">
        <text>a secondary aliphatic amine + O2 + H2O = a primary amine + an aldehyde + H2O2</text>
        <dbReference type="Rhea" id="RHEA:26414"/>
        <dbReference type="ChEBI" id="CHEBI:15377"/>
        <dbReference type="ChEBI" id="CHEBI:15379"/>
        <dbReference type="ChEBI" id="CHEBI:16240"/>
        <dbReference type="ChEBI" id="CHEBI:17478"/>
        <dbReference type="ChEBI" id="CHEBI:58855"/>
        <dbReference type="ChEBI" id="CHEBI:65296"/>
        <dbReference type="EC" id="1.4.3.4"/>
    </reaction>
</comment>
<dbReference type="InterPro" id="IPR002937">
    <property type="entry name" value="Amino_oxidase"/>
</dbReference>
<evidence type="ECO:0000256" key="3">
    <source>
        <dbReference type="ARBA" id="ARBA00023002"/>
    </source>
</evidence>
<keyword evidence="3 6" id="KW-0560">Oxidoreductase</keyword>
<comment type="similarity">
    <text evidence="2 6">Belongs to the flavin monoamine oxidase family.</text>
</comment>
<organism evidence="8 9">
    <name type="scientific">Thalassiosira oceanica</name>
    <name type="common">Marine diatom</name>
    <dbReference type="NCBI Taxonomy" id="159749"/>
    <lineage>
        <taxon>Eukaryota</taxon>
        <taxon>Sar</taxon>
        <taxon>Stramenopiles</taxon>
        <taxon>Ochrophyta</taxon>
        <taxon>Bacillariophyta</taxon>
        <taxon>Coscinodiscophyceae</taxon>
        <taxon>Thalassiosirophycidae</taxon>
        <taxon>Thalassiosirales</taxon>
        <taxon>Thalassiosiraceae</taxon>
        <taxon>Thalassiosira</taxon>
    </lineage>
</organism>
<dbReference type="OrthoDB" id="5046242at2759"/>
<proteinExistence type="inferred from homology"/>
<dbReference type="Proteomes" id="UP000266841">
    <property type="component" value="Unassembled WGS sequence"/>
</dbReference>
<dbReference type="eggNOG" id="KOG0029">
    <property type="taxonomic scope" value="Eukaryota"/>
</dbReference>
<comment type="caution">
    <text evidence="8">The sequence shown here is derived from an EMBL/GenBank/DDBJ whole genome shotgun (WGS) entry which is preliminary data.</text>
</comment>
<dbReference type="Pfam" id="PF01593">
    <property type="entry name" value="Amino_oxidase"/>
    <property type="match status" value="1"/>
</dbReference>
<gene>
    <name evidence="8" type="ORF">THAOC_21821</name>
</gene>
<dbReference type="GO" id="GO:0097621">
    <property type="term" value="F:monoamine oxidase activity"/>
    <property type="evidence" value="ECO:0007669"/>
    <property type="project" value="UniProtKB-EC"/>
</dbReference>
<keyword evidence="9" id="KW-1185">Reference proteome</keyword>
<keyword evidence="6" id="KW-0274">FAD</keyword>
<sequence length="112" mass="12577">ERIDAVLNELSRTLGQEALSPLTVDVGNWPVNPFVQGSYSSYWPPLAWTRFGSALLRPEGVIQWCSTEHALKWHGYFEGAIESGMRAAKDVIEGNIGELKEPEPHITLDIWE</sequence>
<dbReference type="InterPro" id="IPR050703">
    <property type="entry name" value="Flavin_MAO"/>
</dbReference>
<dbReference type="EMBL" id="AGNL01026230">
    <property type="protein sequence ID" value="EJK58079.1"/>
    <property type="molecule type" value="Genomic_DNA"/>
</dbReference>
<dbReference type="EC" id="1.4.3.-" evidence="6"/>
<feature type="binding site" evidence="5">
    <location>
        <position position="68"/>
    </location>
    <ligand>
        <name>FAD</name>
        <dbReference type="ChEBI" id="CHEBI:57692"/>
    </ligand>
</feature>
<protein>
    <recommendedName>
        <fullName evidence="6">Amine oxidase</fullName>
        <ecNumber evidence="6">1.4.3.-</ecNumber>
    </recommendedName>
</protein>
<evidence type="ECO:0000259" key="7">
    <source>
        <dbReference type="Pfam" id="PF01593"/>
    </source>
</evidence>